<proteinExistence type="predicted"/>
<organism evidence="1 2">
    <name type="scientific">Hypericibacter terrae</name>
    <dbReference type="NCBI Taxonomy" id="2602015"/>
    <lineage>
        <taxon>Bacteria</taxon>
        <taxon>Pseudomonadati</taxon>
        <taxon>Pseudomonadota</taxon>
        <taxon>Alphaproteobacteria</taxon>
        <taxon>Rhodospirillales</taxon>
        <taxon>Dongiaceae</taxon>
        <taxon>Hypericibacter</taxon>
    </lineage>
</organism>
<dbReference type="Pfam" id="PF05973">
    <property type="entry name" value="Gp49"/>
    <property type="match status" value="1"/>
</dbReference>
<dbReference type="EMBL" id="CP042906">
    <property type="protein sequence ID" value="QEX16821.1"/>
    <property type="molecule type" value="Genomic_DNA"/>
</dbReference>
<reference evidence="1 2" key="1">
    <citation type="submission" date="2019-08" db="EMBL/GenBank/DDBJ databases">
        <title>Hyperibacter terrae gen. nov., sp. nov. and Hyperibacter viscosus sp. nov., two new members in the family Rhodospirillaceae isolated from the rhizosphere of Hypericum perforatum.</title>
        <authorList>
            <person name="Noviana Z."/>
        </authorList>
    </citation>
    <scope>NUCLEOTIDE SEQUENCE [LARGE SCALE GENOMIC DNA]</scope>
    <source>
        <strain evidence="1 2">R5913</strain>
    </source>
</reference>
<evidence type="ECO:0008006" key="3">
    <source>
        <dbReference type="Google" id="ProtNLM"/>
    </source>
</evidence>
<dbReference type="AlphaFoldDB" id="A0A5J6MI64"/>
<dbReference type="Proteomes" id="UP000326202">
    <property type="component" value="Chromosome"/>
</dbReference>
<accession>A0A5J6MI64</accession>
<keyword evidence="2" id="KW-1185">Reference proteome</keyword>
<dbReference type="InterPro" id="IPR009241">
    <property type="entry name" value="HigB-like"/>
</dbReference>
<evidence type="ECO:0000313" key="2">
    <source>
        <dbReference type="Proteomes" id="UP000326202"/>
    </source>
</evidence>
<protein>
    <recommendedName>
        <fullName evidence="3">Addiction module toxin RelE</fullName>
    </recommendedName>
</protein>
<name>A0A5J6MI64_9PROT</name>
<sequence length="95" mass="10771">MGNALGVAQFGGLHPSAKPWKGQGPGIFELVEDHKGNSYRALYTVRFVEVIYVLHAFQKKSPHGIRTARTDIELIHRRLKAAQHDHEMRYHKAKG</sequence>
<dbReference type="KEGG" id="htq:FRZ44_21160"/>
<gene>
    <name evidence="1" type="ORF">FRZ44_21160</name>
</gene>
<evidence type="ECO:0000313" key="1">
    <source>
        <dbReference type="EMBL" id="QEX16821.1"/>
    </source>
</evidence>